<dbReference type="PANTHER" id="PTHR34298:SF2">
    <property type="entry name" value="SEGREGATION AND CONDENSATION PROTEIN B"/>
    <property type="match status" value="1"/>
</dbReference>
<dbReference type="RefSeq" id="WP_102197681.1">
    <property type="nucleotide sequence ID" value="NZ_CAMQCN010000011.1"/>
</dbReference>
<accession>A0A2N6ULD9</accession>
<gene>
    <name evidence="5" type="primary">scpB</name>
    <name evidence="5" type="ORF">CJ192_02745</name>
</gene>
<dbReference type="PIRSF" id="PIRSF019345">
    <property type="entry name" value="ScpB"/>
    <property type="match status" value="1"/>
</dbReference>
<dbReference type="InterPro" id="IPR005234">
    <property type="entry name" value="ScpB_csome_segregation"/>
</dbReference>
<evidence type="ECO:0000256" key="4">
    <source>
        <dbReference type="ARBA" id="ARBA00023306"/>
    </source>
</evidence>
<dbReference type="GO" id="GO:0051301">
    <property type="term" value="P:cell division"/>
    <property type="evidence" value="ECO:0007669"/>
    <property type="project" value="UniProtKB-KW"/>
</dbReference>
<reference evidence="5 6" key="1">
    <citation type="submission" date="2017-09" db="EMBL/GenBank/DDBJ databases">
        <title>Bacterial strain isolated from the female urinary microbiota.</title>
        <authorList>
            <person name="Thomas-White K."/>
            <person name="Kumar N."/>
            <person name="Forster S."/>
            <person name="Putonti C."/>
            <person name="Lawley T."/>
            <person name="Wolfe A.J."/>
        </authorList>
    </citation>
    <scope>NUCLEOTIDE SEQUENCE [LARGE SCALE GENOMIC DNA]</scope>
    <source>
        <strain evidence="5 6">UMB0204</strain>
    </source>
</reference>
<keyword evidence="1" id="KW-0963">Cytoplasm</keyword>
<dbReference type="GeneID" id="84578099"/>
<proteinExistence type="predicted"/>
<protein>
    <submittedName>
        <fullName evidence="5">SMC-Scp complex subunit ScpB</fullName>
    </submittedName>
</protein>
<dbReference type="Gene3D" id="1.10.10.10">
    <property type="entry name" value="Winged helix-like DNA-binding domain superfamily/Winged helix DNA-binding domain"/>
    <property type="match status" value="2"/>
</dbReference>
<sequence length="179" mass="20798">MNRYYLKGIIEEILYIWGDPIDIDDLSKIIFDADKSEIRNALDEIMVERNEKSSGLLIKKYENKYQFSTRAEHEKYIANIVKKSDKKLSNSSLETLSIIAYKQPITRAEIDKIRGVKSQSTIDNLLEKKLIKENGRLDKIGKPIIYATTDLFLKYFNISTLDDLPKIDQEVLGEFDENQ</sequence>
<dbReference type="Proteomes" id="UP000235658">
    <property type="component" value="Unassembled WGS sequence"/>
</dbReference>
<dbReference type="GO" id="GO:0051304">
    <property type="term" value="P:chromosome separation"/>
    <property type="evidence" value="ECO:0007669"/>
    <property type="project" value="InterPro"/>
</dbReference>
<dbReference type="InterPro" id="IPR036388">
    <property type="entry name" value="WH-like_DNA-bd_sf"/>
</dbReference>
<dbReference type="NCBIfam" id="TIGR00281">
    <property type="entry name" value="SMC-Scp complex subunit ScpB"/>
    <property type="match status" value="1"/>
</dbReference>
<name>A0A2N6ULD9_9FIRM</name>
<keyword evidence="3" id="KW-0159">Chromosome partition</keyword>
<keyword evidence="2" id="KW-0132">Cell division</keyword>
<evidence type="ECO:0000313" key="6">
    <source>
        <dbReference type="Proteomes" id="UP000235658"/>
    </source>
</evidence>
<dbReference type="EMBL" id="PNHP01000001">
    <property type="protein sequence ID" value="PMC82672.1"/>
    <property type="molecule type" value="Genomic_DNA"/>
</dbReference>
<evidence type="ECO:0000256" key="1">
    <source>
        <dbReference type="ARBA" id="ARBA00022490"/>
    </source>
</evidence>
<dbReference type="SUPFAM" id="SSF46785">
    <property type="entry name" value="Winged helix' DNA-binding domain"/>
    <property type="match status" value="2"/>
</dbReference>
<dbReference type="Pfam" id="PF04079">
    <property type="entry name" value="SMC_ScpB"/>
    <property type="match status" value="1"/>
</dbReference>
<keyword evidence="4" id="KW-0131">Cell cycle</keyword>
<dbReference type="AlphaFoldDB" id="A0A2N6ULD9"/>
<comment type="caution">
    <text evidence="5">The sequence shown here is derived from an EMBL/GenBank/DDBJ whole genome shotgun (WGS) entry which is preliminary data.</text>
</comment>
<evidence type="ECO:0000256" key="2">
    <source>
        <dbReference type="ARBA" id="ARBA00022618"/>
    </source>
</evidence>
<dbReference type="PANTHER" id="PTHR34298">
    <property type="entry name" value="SEGREGATION AND CONDENSATION PROTEIN B"/>
    <property type="match status" value="1"/>
</dbReference>
<dbReference type="InterPro" id="IPR036390">
    <property type="entry name" value="WH_DNA-bd_sf"/>
</dbReference>
<organism evidence="5 6">
    <name type="scientific">Anaerococcus hydrogenalis</name>
    <dbReference type="NCBI Taxonomy" id="33029"/>
    <lineage>
        <taxon>Bacteria</taxon>
        <taxon>Bacillati</taxon>
        <taxon>Bacillota</taxon>
        <taxon>Tissierellia</taxon>
        <taxon>Tissierellales</taxon>
        <taxon>Peptoniphilaceae</taxon>
        <taxon>Anaerococcus</taxon>
    </lineage>
</organism>
<evidence type="ECO:0000256" key="3">
    <source>
        <dbReference type="ARBA" id="ARBA00022829"/>
    </source>
</evidence>
<evidence type="ECO:0000313" key="5">
    <source>
        <dbReference type="EMBL" id="PMC82672.1"/>
    </source>
</evidence>